<dbReference type="HAMAP" id="MF_00972">
    <property type="entry name" value="tRNA_aden_deaminase"/>
    <property type="match status" value="1"/>
</dbReference>
<dbReference type="Proteomes" id="UP000772812">
    <property type="component" value="Unassembled WGS sequence"/>
</dbReference>
<keyword evidence="5 8" id="KW-0378">Hydrolase</keyword>
<comment type="caution">
    <text evidence="10">The sequence shown here is derived from an EMBL/GenBank/DDBJ whole genome shotgun (WGS) entry which is preliminary data.</text>
</comment>
<dbReference type="InterPro" id="IPR016192">
    <property type="entry name" value="APOBEC/CMP_deaminase_Zn-bd"/>
</dbReference>
<dbReference type="CDD" id="cd01285">
    <property type="entry name" value="nucleoside_deaminase"/>
    <property type="match status" value="1"/>
</dbReference>
<comment type="catalytic activity">
    <reaction evidence="7 8">
        <text>adenosine(34) in tRNA + H2O + H(+) = inosine(34) in tRNA + NH4(+)</text>
        <dbReference type="Rhea" id="RHEA:43168"/>
        <dbReference type="Rhea" id="RHEA-COMP:10373"/>
        <dbReference type="Rhea" id="RHEA-COMP:10374"/>
        <dbReference type="ChEBI" id="CHEBI:15377"/>
        <dbReference type="ChEBI" id="CHEBI:15378"/>
        <dbReference type="ChEBI" id="CHEBI:28938"/>
        <dbReference type="ChEBI" id="CHEBI:74411"/>
        <dbReference type="ChEBI" id="CHEBI:82852"/>
        <dbReference type="EC" id="3.5.4.33"/>
    </reaction>
</comment>
<name>A0ABS1GI78_9AQUI</name>
<keyword evidence="11" id="KW-1185">Reference proteome</keyword>
<keyword evidence="3 8" id="KW-0819">tRNA processing</keyword>
<dbReference type="PROSITE" id="PS51747">
    <property type="entry name" value="CYT_DCMP_DEAMINASES_2"/>
    <property type="match status" value="1"/>
</dbReference>
<gene>
    <name evidence="8" type="primary">tadA</name>
    <name evidence="10" type="ORF">GWK41_05810</name>
</gene>
<dbReference type="PANTHER" id="PTHR11079:SF202">
    <property type="entry name" value="TRNA-SPECIFIC ADENOSINE DEAMINASE"/>
    <property type="match status" value="1"/>
</dbReference>
<dbReference type="InterPro" id="IPR028883">
    <property type="entry name" value="tRNA_aden_deaminase"/>
</dbReference>
<comment type="cofactor">
    <cofactor evidence="8">
        <name>Zn(2+)</name>
        <dbReference type="ChEBI" id="CHEBI:29105"/>
    </cofactor>
    <text evidence="8">Binds 1 zinc ion per subunit.</text>
</comment>
<feature type="active site" description="Proton donor" evidence="8">
    <location>
        <position position="58"/>
    </location>
</feature>
<evidence type="ECO:0000256" key="8">
    <source>
        <dbReference type="HAMAP-Rule" id="MF_00972"/>
    </source>
</evidence>
<dbReference type="InterPro" id="IPR058535">
    <property type="entry name" value="MafB19-deam"/>
</dbReference>
<evidence type="ECO:0000313" key="11">
    <source>
        <dbReference type="Proteomes" id="UP000772812"/>
    </source>
</evidence>
<feature type="domain" description="CMP/dCMP-type deaminase" evidence="9">
    <location>
        <begin position="5"/>
        <end position="116"/>
    </location>
</feature>
<feature type="binding site" evidence="8">
    <location>
        <position position="56"/>
    </location>
    <ligand>
        <name>Zn(2+)</name>
        <dbReference type="ChEBI" id="CHEBI:29105"/>
        <note>catalytic</note>
    </ligand>
</feature>
<reference evidence="10 11" key="1">
    <citation type="journal article" date="2021" name="Syst. Appl. Microbiol.">
        <title>Persephonella atlantica sp. nov.: How to adapt to physico-chemical gradients in high temperature hydrothermal habitats.</title>
        <authorList>
            <person name="Francois D.X."/>
            <person name="Godfroy A."/>
            <person name="Mathien C."/>
            <person name="Aube J."/>
            <person name="Cathalot C."/>
            <person name="Lesongeur F."/>
            <person name="L'Haridon S."/>
            <person name="Philippon X."/>
            <person name="Roussel E.G."/>
        </authorList>
    </citation>
    <scope>NUCLEOTIDE SEQUENCE [LARGE SCALE GENOMIC DNA]</scope>
    <source>
        <strain evidence="10 11">MO1340</strain>
    </source>
</reference>
<proteinExistence type="inferred from homology"/>
<evidence type="ECO:0000256" key="6">
    <source>
        <dbReference type="ARBA" id="ARBA00022833"/>
    </source>
</evidence>
<protein>
    <recommendedName>
        <fullName evidence="8">tRNA-specific adenosine deaminase</fullName>
        <ecNumber evidence="8">3.5.4.33</ecNumber>
    </recommendedName>
</protein>
<dbReference type="EC" id="3.5.4.33" evidence="8"/>
<comment type="similarity">
    <text evidence="1">Belongs to the cytidine and deoxycytidylate deaminase family. ADAT2 subfamily.</text>
</comment>
<dbReference type="Pfam" id="PF14437">
    <property type="entry name" value="MafB19-deam"/>
    <property type="match status" value="1"/>
</dbReference>
<comment type="subunit">
    <text evidence="2 8">Homodimer.</text>
</comment>
<accession>A0ABS1GI78</accession>
<feature type="binding site" evidence="8">
    <location>
        <position position="89"/>
    </location>
    <ligand>
        <name>Zn(2+)</name>
        <dbReference type="ChEBI" id="CHEBI:29105"/>
        <note>catalytic</note>
    </ligand>
</feature>
<dbReference type="EMBL" id="JAACYA010000002">
    <property type="protein sequence ID" value="MBK3332576.1"/>
    <property type="molecule type" value="Genomic_DNA"/>
</dbReference>
<evidence type="ECO:0000256" key="5">
    <source>
        <dbReference type="ARBA" id="ARBA00022801"/>
    </source>
</evidence>
<keyword evidence="4 8" id="KW-0479">Metal-binding</keyword>
<evidence type="ECO:0000256" key="2">
    <source>
        <dbReference type="ARBA" id="ARBA00011738"/>
    </source>
</evidence>
<dbReference type="SUPFAM" id="SSF53927">
    <property type="entry name" value="Cytidine deaminase-like"/>
    <property type="match status" value="1"/>
</dbReference>
<dbReference type="PANTHER" id="PTHR11079">
    <property type="entry name" value="CYTOSINE DEAMINASE FAMILY MEMBER"/>
    <property type="match status" value="1"/>
</dbReference>
<feature type="binding site" evidence="8">
    <location>
        <position position="86"/>
    </location>
    <ligand>
        <name>Zn(2+)</name>
        <dbReference type="ChEBI" id="CHEBI:29105"/>
        <note>catalytic</note>
    </ligand>
</feature>
<dbReference type="PROSITE" id="PS00903">
    <property type="entry name" value="CYT_DCMP_DEAMINASES_1"/>
    <property type="match status" value="1"/>
</dbReference>
<evidence type="ECO:0000313" key="10">
    <source>
        <dbReference type="EMBL" id="MBK3332576.1"/>
    </source>
</evidence>
<dbReference type="Gene3D" id="3.40.140.10">
    <property type="entry name" value="Cytidine Deaminase, domain 2"/>
    <property type="match status" value="1"/>
</dbReference>
<evidence type="ECO:0000256" key="3">
    <source>
        <dbReference type="ARBA" id="ARBA00022694"/>
    </source>
</evidence>
<dbReference type="InterPro" id="IPR016193">
    <property type="entry name" value="Cytidine_deaminase-like"/>
</dbReference>
<sequence length="157" mass="17638">MSARKKDELFLEEAYLEALKAYSLDEVPVGAVVVIDGKIVGRGFNRRITSSSAVSHAEIVAIEEACKKVGKWRLDGATLYVTNEPCLMCAGAVMQSRISRVVFGSLNEKTGAVISKFRVFDEKDIPFKVKYDYVEHKKSKDILKEFFTKKRGHSWEG</sequence>
<keyword evidence="6 8" id="KW-0862">Zinc</keyword>
<evidence type="ECO:0000256" key="7">
    <source>
        <dbReference type="ARBA" id="ARBA00048045"/>
    </source>
</evidence>
<dbReference type="InterPro" id="IPR002125">
    <property type="entry name" value="CMP_dCMP_dom"/>
</dbReference>
<evidence type="ECO:0000256" key="4">
    <source>
        <dbReference type="ARBA" id="ARBA00022723"/>
    </source>
</evidence>
<organism evidence="10 11">
    <name type="scientific">Persephonella atlantica</name>
    <dbReference type="NCBI Taxonomy" id="2699429"/>
    <lineage>
        <taxon>Bacteria</taxon>
        <taxon>Pseudomonadati</taxon>
        <taxon>Aquificota</taxon>
        <taxon>Aquificia</taxon>
        <taxon>Aquificales</taxon>
        <taxon>Hydrogenothermaceae</taxon>
        <taxon>Persephonella</taxon>
    </lineage>
</organism>
<evidence type="ECO:0000256" key="1">
    <source>
        <dbReference type="ARBA" id="ARBA00010669"/>
    </source>
</evidence>
<comment type="function">
    <text evidence="8">Catalyzes the deamination of adenosine to inosine at the wobble position 34 of tRNA(Arg2).</text>
</comment>
<evidence type="ECO:0000259" key="9">
    <source>
        <dbReference type="PROSITE" id="PS51747"/>
    </source>
</evidence>